<dbReference type="RefSeq" id="WP_061143243.1">
    <property type="nucleotide sequence ID" value="NZ_LNNH01000032.1"/>
</dbReference>
<keyword evidence="2" id="KW-0813">Transport</keyword>
<evidence type="ECO:0000259" key="7">
    <source>
        <dbReference type="PROSITE" id="PS50850"/>
    </source>
</evidence>
<dbReference type="Pfam" id="PF07690">
    <property type="entry name" value="MFS_1"/>
    <property type="match status" value="1"/>
</dbReference>
<accession>A0A120GNV2</accession>
<dbReference type="CDD" id="cd17489">
    <property type="entry name" value="MFS_YfcJ_like"/>
    <property type="match status" value="1"/>
</dbReference>
<feature type="transmembrane region" description="Helical" evidence="6">
    <location>
        <begin position="363"/>
        <end position="380"/>
    </location>
</feature>
<protein>
    <submittedName>
        <fullName evidence="8">Multidrug MFS transporter</fullName>
    </submittedName>
</protein>
<dbReference type="Proteomes" id="UP000064189">
    <property type="component" value="Unassembled WGS sequence"/>
</dbReference>
<keyword evidence="4 6" id="KW-1133">Transmembrane helix</keyword>
<feature type="transmembrane region" description="Helical" evidence="6">
    <location>
        <begin position="164"/>
        <end position="188"/>
    </location>
</feature>
<dbReference type="InterPro" id="IPR011701">
    <property type="entry name" value="MFS"/>
</dbReference>
<feature type="domain" description="Major facilitator superfamily (MFS) profile" evidence="7">
    <location>
        <begin position="10"/>
        <end position="385"/>
    </location>
</feature>
<feature type="transmembrane region" description="Helical" evidence="6">
    <location>
        <begin position="335"/>
        <end position="357"/>
    </location>
</feature>
<keyword evidence="3 6" id="KW-0812">Transmembrane</keyword>
<dbReference type="GO" id="GO:0005886">
    <property type="term" value="C:plasma membrane"/>
    <property type="evidence" value="ECO:0007669"/>
    <property type="project" value="UniProtKB-SubCell"/>
</dbReference>
<comment type="caution">
    <text evidence="8">The sequence shown here is derived from an EMBL/GenBank/DDBJ whole genome shotgun (WGS) entry which is preliminary data.</text>
</comment>
<evidence type="ECO:0000313" key="9">
    <source>
        <dbReference type="Proteomes" id="UP000064189"/>
    </source>
</evidence>
<keyword evidence="5 6" id="KW-0472">Membrane</keyword>
<evidence type="ECO:0000313" key="8">
    <source>
        <dbReference type="EMBL" id="KWW16510.1"/>
    </source>
</evidence>
<dbReference type="PANTHER" id="PTHR23531:SF2">
    <property type="entry name" value="PERMEASE"/>
    <property type="match status" value="1"/>
</dbReference>
<feature type="transmembrane region" description="Helical" evidence="6">
    <location>
        <begin position="273"/>
        <end position="289"/>
    </location>
</feature>
<evidence type="ECO:0000256" key="4">
    <source>
        <dbReference type="ARBA" id="ARBA00022989"/>
    </source>
</evidence>
<keyword evidence="9" id="KW-1185">Reference proteome</keyword>
<dbReference type="PANTHER" id="PTHR23531">
    <property type="entry name" value="QUINOLENE RESISTANCE PROTEIN NORA"/>
    <property type="match status" value="1"/>
</dbReference>
<feature type="transmembrane region" description="Helical" evidence="6">
    <location>
        <begin position="136"/>
        <end position="158"/>
    </location>
</feature>
<comment type="subcellular location">
    <subcellularLocation>
        <location evidence="1">Cell membrane</location>
        <topology evidence="1">Multi-pass membrane protein</topology>
    </subcellularLocation>
</comment>
<name>A0A120GNV2_9BACI</name>
<dbReference type="InterPro" id="IPR036259">
    <property type="entry name" value="MFS_trans_sf"/>
</dbReference>
<gene>
    <name evidence="8" type="ORF">AS888_24065</name>
</gene>
<evidence type="ECO:0000256" key="3">
    <source>
        <dbReference type="ARBA" id="ARBA00022692"/>
    </source>
</evidence>
<dbReference type="SUPFAM" id="SSF103473">
    <property type="entry name" value="MFS general substrate transporter"/>
    <property type="match status" value="1"/>
</dbReference>
<evidence type="ECO:0000256" key="2">
    <source>
        <dbReference type="ARBA" id="ARBA00022448"/>
    </source>
</evidence>
<dbReference type="Gene3D" id="1.20.1250.20">
    <property type="entry name" value="MFS general substrate transporter like domains"/>
    <property type="match status" value="1"/>
</dbReference>
<feature type="transmembrane region" description="Helical" evidence="6">
    <location>
        <begin position="245"/>
        <end position="261"/>
    </location>
</feature>
<dbReference type="InterPro" id="IPR052714">
    <property type="entry name" value="MFS_Exporter"/>
</dbReference>
<evidence type="ECO:0000256" key="5">
    <source>
        <dbReference type="ARBA" id="ARBA00023136"/>
    </source>
</evidence>
<dbReference type="PROSITE" id="PS50850">
    <property type="entry name" value="MFS"/>
    <property type="match status" value="1"/>
</dbReference>
<feature type="transmembrane region" description="Helical" evidence="6">
    <location>
        <begin position="43"/>
        <end position="65"/>
    </location>
</feature>
<dbReference type="AlphaFoldDB" id="A0A120GNV2"/>
<dbReference type="GO" id="GO:0022857">
    <property type="term" value="F:transmembrane transporter activity"/>
    <property type="evidence" value="ECO:0007669"/>
    <property type="project" value="InterPro"/>
</dbReference>
<feature type="transmembrane region" description="Helical" evidence="6">
    <location>
        <begin position="77"/>
        <end position="94"/>
    </location>
</feature>
<dbReference type="InterPro" id="IPR020846">
    <property type="entry name" value="MFS_dom"/>
</dbReference>
<reference evidence="8 9" key="1">
    <citation type="submission" date="2015-11" db="EMBL/GenBank/DDBJ databases">
        <title>Genome Sequence of Bacillus simplex strain VanAntwerpen2.</title>
        <authorList>
            <person name="Couger M.B."/>
        </authorList>
    </citation>
    <scope>NUCLEOTIDE SEQUENCE [LARGE SCALE GENOMIC DNA]</scope>
    <source>
        <strain evidence="8 9">VanAntwerpen02</strain>
    </source>
</reference>
<feature type="transmembrane region" description="Helical" evidence="6">
    <location>
        <begin position="209"/>
        <end position="233"/>
    </location>
</feature>
<dbReference type="EMBL" id="LNNH01000032">
    <property type="protein sequence ID" value="KWW16510.1"/>
    <property type="molecule type" value="Genomic_DNA"/>
</dbReference>
<sequence>MKKEGLWTKDFISISVVNFGLMLSMYLLLVTMAPYAIEKYGVSVSTAGLVASIFIIGALMSRLFAGRQIEMVGNKKMLMMGIAIYIIMTFFYFMPTNIFALMVIRFLQGIGVGMATTATGTIVGKVIPPNKYGEGIGYFSLSAVLAAAIGPLIGVALIEYINYTSIFVFSLAVGLGSLMISVLVDSPAKEIMSSARKRFTFSSFIEPKALPISLSIFVIALGYSSILSFITAYTAEIDLVEAGSFYFLVYALAILVSRPFTGKLVDLKGGNSVAYPGLVLFAIGMILISQAQTSFVFLVASAFVGLGYGNFQSCTQSLAIKVTPRERIGLATSTYLVFLELGIGFGPFILGCLVPLIGYRGMYLSLAGLIIMGIPIYHVLHGRRDKDVLVSKMT</sequence>
<organism evidence="8 9">
    <name type="scientific">Peribacillus simplex</name>
    <dbReference type="NCBI Taxonomy" id="1478"/>
    <lineage>
        <taxon>Bacteria</taxon>
        <taxon>Bacillati</taxon>
        <taxon>Bacillota</taxon>
        <taxon>Bacilli</taxon>
        <taxon>Bacillales</taxon>
        <taxon>Bacillaceae</taxon>
        <taxon>Peribacillus</taxon>
    </lineage>
</organism>
<feature type="transmembrane region" description="Helical" evidence="6">
    <location>
        <begin position="12"/>
        <end position="37"/>
    </location>
</feature>
<evidence type="ECO:0000256" key="1">
    <source>
        <dbReference type="ARBA" id="ARBA00004651"/>
    </source>
</evidence>
<evidence type="ECO:0000256" key="6">
    <source>
        <dbReference type="SAM" id="Phobius"/>
    </source>
</evidence>
<proteinExistence type="predicted"/>